<feature type="repeat" description="ANK" evidence="15">
    <location>
        <begin position="1163"/>
        <end position="1195"/>
    </location>
</feature>
<dbReference type="EMBL" id="CADCXU010027053">
    <property type="protein sequence ID" value="CAB0013951.1"/>
    <property type="molecule type" value="Genomic_DNA"/>
</dbReference>
<dbReference type="Gene3D" id="3.30.40.10">
    <property type="entry name" value="Zinc/RING finger domain, C3HC4 (zinc finger)"/>
    <property type="match status" value="3"/>
</dbReference>
<dbReference type="FunFam" id="2.30.30.40:FF:000054">
    <property type="entry name" value="Putative e3 ubiquitin-protein ligase mind-bomb"/>
    <property type="match status" value="1"/>
</dbReference>
<protein>
    <recommendedName>
        <fullName evidence="4">RING-type E3 ubiquitin transferase</fullName>
        <ecNumber evidence="4">2.3.2.27</ecNumber>
    </recommendedName>
</protein>
<feature type="compositionally biased region" description="Low complexity" evidence="17">
    <location>
        <begin position="1576"/>
        <end position="1595"/>
    </location>
</feature>
<evidence type="ECO:0000256" key="8">
    <source>
        <dbReference type="ARBA" id="ARBA00022737"/>
    </source>
</evidence>
<feature type="repeat" description="ANK" evidence="15">
    <location>
        <begin position="1130"/>
        <end position="1162"/>
    </location>
</feature>
<proteinExistence type="predicted"/>
<evidence type="ECO:0000256" key="4">
    <source>
        <dbReference type="ARBA" id="ARBA00012483"/>
    </source>
</evidence>
<dbReference type="FunFam" id="2.30.30.40:FF:000090">
    <property type="entry name" value="E3 ubiquitin-protein ligase MIB1 isoform X1"/>
    <property type="match status" value="1"/>
</dbReference>
<dbReference type="Pfam" id="PF06701">
    <property type="entry name" value="MIB_HERC2"/>
    <property type="match status" value="2"/>
</dbReference>
<evidence type="ECO:0000256" key="7">
    <source>
        <dbReference type="ARBA" id="ARBA00022723"/>
    </source>
</evidence>
<name>A0A6H5H8X2_9HEMI</name>
<dbReference type="PANTHER" id="PTHR24202">
    <property type="entry name" value="E3 UBIQUITIN-PROTEIN LIGASE MIB2"/>
    <property type="match status" value="1"/>
</dbReference>
<evidence type="ECO:0000256" key="6">
    <source>
        <dbReference type="ARBA" id="ARBA00022679"/>
    </source>
</evidence>
<dbReference type="Gene3D" id="2.30.30.40">
    <property type="entry name" value="SH3 Domains"/>
    <property type="match status" value="2"/>
</dbReference>
<dbReference type="CDD" id="cd16724">
    <property type="entry name" value="RING-HC_MIB1_rpt1"/>
    <property type="match status" value="1"/>
</dbReference>
<feature type="repeat" description="ANK" evidence="15">
    <location>
        <begin position="1097"/>
        <end position="1129"/>
    </location>
</feature>
<evidence type="ECO:0000256" key="1">
    <source>
        <dbReference type="ARBA" id="ARBA00000900"/>
    </source>
</evidence>
<keyword evidence="10" id="KW-0833">Ubl conjugation pathway</keyword>
<dbReference type="OrthoDB" id="2122982at2759"/>
<dbReference type="InterPro" id="IPR017850">
    <property type="entry name" value="Alkaline_phosphatase_core_sf"/>
</dbReference>
<feature type="domain" description="ZZ-type" evidence="19">
    <location>
        <begin position="693"/>
        <end position="745"/>
    </location>
</feature>
<dbReference type="InterPro" id="IPR042056">
    <property type="entry name" value="MIB1/2_ZZ"/>
</dbReference>
<dbReference type="Gene3D" id="3.30.60.90">
    <property type="match status" value="1"/>
</dbReference>
<dbReference type="GO" id="GO:0008270">
    <property type="term" value="F:zinc ion binding"/>
    <property type="evidence" value="ECO:0007669"/>
    <property type="project" value="UniProtKB-KW"/>
</dbReference>
<evidence type="ECO:0000256" key="16">
    <source>
        <dbReference type="PROSITE-ProRule" id="PRU00228"/>
    </source>
</evidence>
<keyword evidence="5" id="KW-0963">Cytoplasm</keyword>
<dbReference type="Pfam" id="PF12796">
    <property type="entry name" value="Ank_2"/>
    <property type="match status" value="1"/>
</dbReference>
<accession>A0A6H5H8X2</accession>
<feature type="domain" description="MIB/HERC2" evidence="20">
    <location>
        <begin position="756"/>
        <end position="834"/>
    </location>
</feature>
<evidence type="ECO:0000259" key="18">
    <source>
        <dbReference type="PROSITE" id="PS50089"/>
    </source>
</evidence>
<feature type="domain" description="RING-type" evidence="18">
    <location>
        <begin position="1640"/>
        <end position="1673"/>
    </location>
</feature>
<evidence type="ECO:0000256" key="10">
    <source>
        <dbReference type="ARBA" id="ARBA00022786"/>
    </source>
</evidence>
<dbReference type="FunFam" id="3.30.60.90:FF:000005">
    <property type="entry name" value="Putative E3 ubiquitin-protein ligase mib1"/>
    <property type="match status" value="1"/>
</dbReference>
<dbReference type="GO" id="GO:0016567">
    <property type="term" value="P:protein ubiquitination"/>
    <property type="evidence" value="ECO:0007669"/>
    <property type="project" value="UniProtKB-UniPathway"/>
</dbReference>
<dbReference type="InterPro" id="IPR010606">
    <property type="entry name" value="Mib_Herc2"/>
</dbReference>
<dbReference type="PROSITE" id="PS50297">
    <property type="entry name" value="ANK_REP_REGION"/>
    <property type="match status" value="6"/>
</dbReference>
<dbReference type="PROSITE" id="PS50089">
    <property type="entry name" value="ZF_RING_2"/>
    <property type="match status" value="2"/>
</dbReference>
<evidence type="ECO:0000256" key="5">
    <source>
        <dbReference type="ARBA" id="ARBA00022490"/>
    </source>
</evidence>
<feature type="repeat" description="ANK" evidence="15">
    <location>
        <begin position="1266"/>
        <end position="1298"/>
    </location>
</feature>
<comment type="catalytic activity">
    <reaction evidence="1">
        <text>S-ubiquitinyl-[E2 ubiquitin-conjugating enzyme]-L-cysteine + [acceptor protein]-L-lysine = [E2 ubiquitin-conjugating enzyme]-L-cysteine + N(6)-ubiquitinyl-[acceptor protein]-L-lysine.</text>
        <dbReference type="EC" id="2.3.2.27"/>
    </reaction>
</comment>
<dbReference type="CDD" id="cd16727">
    <property type="entry name" value="RING-HC_MIB1_rpt3"/>
    <property type="match status" value="1"/>
</dbReference>
<feature type="region of interest" description="Disordered" evidence="17">
    <location>
        <begin position="1504"/>
        <end position="1531"/>
    </location>
</feature>
<dbReference type="SMART" id="SM00248">
    <property type="entry name" value="ANK"/>
    <property type="match status" value="8"/>
</dbReference>
<evidence type="ECO:0000259" key="19">
    <source>
        <dbReference type="PROSITE" id="PS50135"/>
    </source>
</evidence>
<evidence type="ECO:0000313" key="21">
    <source>
        <dbReference type="EMBL" id="CAB0013951.1"/>
    </source>
</evidence>
<dbReference type="Pfam" id="PF13920">
    <property type="entry name" value="zf-C3HC4_3"/>
    <property type="match status" value="3"/>
</dbReference>
<dbReference type="PRINTS" id="PR01415">
    <property type="entry name" value="ANKYRIN"/>
</dbReference>
<keyword evidence="13 15" id="KW-0040">ANK repeat</keyword>
<dbReference type="InterPro" id="IPR040847">
    <property type="entry name" value="SH3_15"/>
</dbReference>
<dbReference type="InterPro" id="IPR000433">
    <property type="entry name" value="Znf_ZZ"/>
</dbReference>
<organism evidence="21 22">
    <name type="scientific">Nesidiocoris tenuis</name>
    <dbReference type="NCBI Taxonomy" id="355587"/>
    <lineage>
        <taxon>Eukaryota</taxon>
        <taxon>Metazoa</taxon>
        <taxon>Ecdysozoa</taxon>
        <taxon>Arthropoda</taxon>
        <taxon>Hexapoda</taxon>
        <taxon>Insecta</taxon>
        <taxon>Pterygota</taxon>
        <taxon>Neoptera</taxon>
        <taxon>Paraneoptera</taxon>
        <taxon>Hemiptera</taxon>
        <taxon>Heteroptera</taxon>
        <taxon>Panheteroptera</taxon>
        <taxon>Cimicomorpha</taxon>
        <taxon>Miridae</taxon>
        <taxon>Dicyphina</taxon>
        <taxon>Nesidiocoris</taxon>
    </lineage>
</organism>
<evidence type="ECO:0000256" key="9">
    <source>
        <dbReference type="ARBA" id="ARBA00022771"/>
    </source>
</evidence>
<evidence type="ECO:0000256" key="14">
    <source>
        <dbReference type="ARBA" id="ARBA00023054"/>
    </source>
</evidence>
<keyword evidence="22" id="KW-1185">Reference proteome</keyword>
<dbReference type="InterPro" id="IPR036770">
    <property type="entry name" value="Ankyrin_rpt-contain_sf"/>
</dbReference>
<keyword evidence="14" id="KW-0175">Coiled coil</keyword>
<dbReference type="PROSITE" id="PS51416">
    <property type="entry name" value="MIB_HERC2"/>
    <property type="match status" value="2"/>
</dbReference>
<feature type="domain" description="RING-type" evidence="18">
    <location>
        <begin position="1407"/>
        <end position="1442"/>
    </location>
</feature>
<dbReference type="SMART" id="SM00184">
    <property type="entry name" value="RING"/>
    <property type="match status" value="3"/>
</dbReference>
<sequence>MFFQHVDYSRILDSERGLQGRPVYNTRLQSTTRQQRRASSAGRIVCISNCILASGADYYPDLIANDSVTFLRQSKQYFSRKPVMLVLGFPAPHGPEDSAPQYSDMFFNVTTHHCTLVRPWDIAERLSREIRTRETDCQTCCPRDDFPNPLCFLGSLTIDQKVMGSIPAGVSILTVRGAKFANPPKSNDKKKNSRTNHNGSLLGLMPSKRRAALMSKKHYSRNPMCFESVHPSGIILTKSPRTLTAMTEYHTRIQILDGPKNLTDSSLQPSSDAARRADLTNEDLTSGINRYSSPRGMESIDTQLDNQLLPVIGISKMERLAIECQRPEYQPPCKPGQKWQCLPDGNSGYFNRDSRPARYLRNGPRIKREIGKDGAVVVYDSNLASNNFTVHLPSHHDPTKVKLTPRDADFEPQTSEEALESLSELFKNKDVEKAIEEVIRQEIRRHLKEKRPHHIPYDLSHEEEDKEEENGAADEEHSDGETSPSTTAGTTTTSTTLRPIEQTNQSSVIAIGLDSVAPHKKNKHRHHHTLTNQKHEPTTFFQPPNSKEKESGDTGYTSPREGGVAQQAWRNLLEEQAKTGHIHAARNNCSQNIIRKNNHRRFTAEGGLSVMELRSASRSTRFVMEGVGARVIRGPDWKWGKQDGGEGHVGTVRNFESPEEVVVVWDNGTAANYRCAGDYDLRILDSSPTGVKHEGTMCDTCRQQPIFGIRWKCADCTNYDLCSICYHGDKHSVRHRFYRIAVPGSEMVPLETRRKSKKLAVRGIYPGARVVRGVDWQWEDQDGGNGRRGKVNDLQDWSAASPRSAAYVVWDNGSKNLYRVGFEGMADLKVVNDAKGQAVYRDHLPLLGQHGSGRNGPHGHQIGDQVKVDLELEIVQSLQVGHGGWTDGMFECLGTTGVIVSIDEDHDIVVSYPSGNRWTFNPAVLTKVPVSPSHNVQFSVGDIVQICSDLEKIKIFQKGHGEWAAAMTPTLGSIGRIQQIYNDNDLKIEVCGTSWTYNPLAVTKISYPSGERLSAILKKIFETHSTGGDVNLELVKSAANGDVQTCEEVLLRKDKEVDVNGMFGGHTALQAASQHGHIDVVKLLLKHNADVEIEDKDGDRAIHHAAFGNEPAVVELLAKAGADLNIRNNRRQTPLHIGVNKGYVGVVKALLKLGCHPSLQDSEGDTPLHDAISKKYDDMVTLLLNFNADIKVTNNNGFNALHHAALRGNPSAMWMLLVMSPRRWVVDEPKDDGYTALHLAALNNHVSVAKLLIHHGKADMDIQNLNLQTALHLAVERQHAQIVRLLVREGANLNVTDKDGDTPMHEALRHHTLSQIKQLQGVKDIGKLLMGLGSQDELHEAKSSAAIACFLAGSGADLTIKNKKGQTPLDLCPDPNLYKALTKAHNDKEVDQLEPREGVVDLCLEECLVCSDRKRETLFQPCGHVACCAACAPRVKKCLICRESVLAHAKIDECMVCSYKKASVLFKPCGHMVACEFCAPLIKKCLQCRVPIVKQLAYSTCCGAREEDPSSSGARYADASETSDDDDENDVEDKINRRFKDKKGAPAGAVGGYHAKKDNQLSAAEGAVGGAVSLPSTSTAAPAMAPGPSTSAGPSNIDSAAMLHACGAAPLMNNGSRDATNADYQKLQQQLQDIKEQTMCPVCLDRLKNMIFLCGHGTCQLCGDRMSECPICRKAVEKRILLY</sequence>
<evidence type="ECO:0000256" key="2">
    <source>
        <dbReference type="ARBA" id="ARBA00004496"/>
    </source>
</evidence>
<dbReference type="SUPFAM" id="SSF48403">
    <property type="entry name" value="Ankyrin repeat"/>
    <property type="match status" value="1"/>
</dbReference>
<dbReference type="EC" id="2.3.2.27" evidence="4"/>
<evidence type="ECO:0000256" key="3">
    <source>
        <dbReference type="ARBA" id="ARBA00004906"/>
    </source>
</evidence>
<dbReference type="SMART" id="SM00291">
    <property type="entry name" value="ZnF_ZZ"/>
    <property type="match status" value="1"/>
</dbReference>
<dbReference type="SUPFAM" id="SSF53649">
    <property type="entry name" value="Alkaline phosphatase-like"/>
    <property type="match status" value="1"/>
</dbReference>
<feature type="repeat" description="ANK" evidence="15">
    <location>
        <begin position="1064"/>
        <end position="1096"/>
    </location>
</feature>
<feature type="compositionally biased region" description="Low complexity" evidence="17">
    <location>
        <begin position="482"/>
        <end position="496"/>
    </location>
</feature>
<dbReference type="GO" id="GO:0005737">
    <property type="term" value="C:cytoplasm"/>
    <property type="evidence" value="ECO:0007669"/>
    <property type="project" value="UniProtKB-SubCell"/>
</dbReference>
<comment type="subcellular location">
    <subcellularLocation>
        <location evidence="2">Cytoplasm</location>
    </subcellularLocation>
</comment>
<dbReference type="InterPro" id="IPR002110">
    <property type="entry name" value="Ankyrin_rpt"/>
</dbReference>
<feature type="compositionally biased region" description="Acidic residues" evidence="17">
    <location>
        <begin position="461"/>
        <end position="478"/>
    </location>
</feature>
<evidence type="ECO:0000256" key="12">
    <source>
        <dbReference type="ARBA" id="ARBA00022976"/>
    </source>
</evidence>
<dbReference type="InterPro" id="IPR037252">
    <property type="entry name" value="Mib_Herc2_sf"/>
</dbReference>
<feature type="compositionally biased region" description="Polar residues" evidence="17">
    <location>
        <begin position="282"/>
        <end position="292"/>
    </location>
</feature>
<dbReference type="Gene3D" id="1.25.40.20">
    <property type="entry name" value="Ankyrin repeat-containing domain"/>
    <property type="match status" value="3"/>
</dbReference>
<dbReference type="CDD" id="cd02339">
    <property type="entry name" value="ZZ_Mind_bomb"/>
    <property type="match status" value="1"/>
</dbReference>
<dbReference type="SUPFAM" id="SSF159034">
    <property type="entry name" value="Mib/herc2 domain-like"/>
    <property type="match status" value="2"/>
</dbReference>
<evidence type="ECO:0000256" key="17">
    <source>
        <dbReference type="SAM" id="MobiDB-lite"/>
    </source>
</evidence>
<feature type="repeat" description="ANK" evidence="15">
    <location>
        <begin position="1232"/>
        <end position="1256"/>
    </location>
</feature>
<dbReference type="Pfam" id="PF00569">
    <property type="entry name" value="ZZ"/>
    <property type="match status" value="1"/>
</dbReference>
<feature type="region of interest" description="Disordered" evidence="17">
    <location>
        <begin position="259"/>
        <end position="298"/>
    </location>
</feature>
<dbReference type="FunFam" id="3.30.40.10:FF:000083">
    <property type="entry name" value="E3 ubiquitin-protein ligase MIB1 isoform X1"/>
    <property type="match status" value="1"/>
</dbReference>
<dbReference type="Pfam" id="PF18346">
    <property type="entry name" value="SH3_15"/>
    <property type="match status" value="2"/>
</dbReference>
<keyword evidence="9 16" id="KW-0863">Zinc-finger</keyword>
<feature type="compositionally biased region" description="Basic residues" evidence="17">
    <location>
        <begin position="519"/>
        <end position="529"/>
    </location>
</feature>
<dbReference type="GO" id="GO:0006897">
    <property type="term" value="P:endocytosis"/>
    <property type="evidence" value="ECO:0007669"/>
    <property type="project" value="TreeGrafter"/>
</dbReference>
<feature type="compositionally biased region" description="Polar residues" evidence="17">
    <location>
        <begin position="262"/>
        <end position="271"/>
    </location>
</feature>
<gene>
    <name evidence="21" type="ORF">NTEN_LOCUS18494</name>
</gene>
<dbReference type="PROSITE" id="PS01357">
    <property type="entry name" value="ZF_ZZ_1"/>
    <property type="match status" value="1"/>
</dbReference>
<dbReference type="PROSITE" id="PS50088">
    <property type="entry name" value="ANK_REPEAT"/>
    <property type="match status" value="6"/>
</dbReference>
<reference evidence="21 22" key="1">
    <citation type="submission" date="2020-02" db="EMBL/GenBank/DDBJ databases">
        <authorList>
            <person name="Ferguson B K."/>
        </authorList>
    </citation>
    <scope>NUCLEOTIDE SEQUENCE [LARGE SCALE GENOMIC DNA]</scope>
</reference>
<dbReference type="GO" id="GO:0007219">
    <property type="term" value="P:Notch signaling pathway"/>
    <property type="evidence" value="ECO:0007669"/>
    <property type="project" value="UniProtKB-KW"/>
</dbReference>
<dbReference type="Pfam" id="PF00023">
    <property type="entry name" value="Ank"/>
    <property type="match status" value="1"/>
</dbReference>
<feature type="region of interest" description="Disordered" evidence="17">
    <location>
        <begin position="519"/>
        <end position="561"/>
    </location>
</feature>
<dbReference type="PROSITE" id="PS50135">
    <property type="entry name" value="ZF_ZZ_2"/>
    <property type="match status" value="1"/>
</dbReference>
<evidence type="ECO:0000256" key="11">
    <source>
        <dbReference type="ARBA" id="ARBA00022833"/>
    </source>
</evidence>
<evidence type="ECO:0000259" key="20">
    <source>
        <dbReference type="PROSITE" id="PS51416"/>
    </source>
</evidence>
<evidence type="ECO:0000256" key="15">
    <source>
        <dbReference type="PROSITE-ProRule" id="PRU00023"/>
    </source>
</evidence>
<dbReference type="GO" id="GO:0061630">
    <property type="term" value="F:ubiquitin protein ligase activity"/>
    <property type="evidence" value="ECO:0007669"/>
    <property type="project" value="UniProtKB-EC"/>
</dbReference>
<evidence type="ECO:0000256" key="13">
    <source>
        <dbReference type="ARBA" id="ARBA00023043"/>
    </source>
</evidence>
<dbReference type="PANTHER" id="PTHR24202:SF53">
    <property type="entry name" value="E3 UBIQUITIN-PROTEIN LIGASE MIB1"/>
    <property type="match status" value="1"/>
</dbReference>
<feature type="compositionally biased region" description="Acidic residues" evidence="17">
    <location>
        <begin position="1521"/>
        <end position="1531"/>
    </location>
</feature>
<keyword evidence="8" id="KW-0677">Repeat</keyword>
<keyword evidence="6" id="KW-0808">Transferase</keyword>
<dbReference type="UniPathway" id="UPA00143"/>
<comment type="pathway">
    <text evidence="3">Protein modification; protein ubiquitination.</text>
</comment>
<dbReference type="Proteomes" id="UP000479000">
    <property type="component" value="Unassembled WGS sequence"/>
</dbReference>
<feature type="region of interest" description="Disordered" evidence="17">
    <location>
        <begin position="1576"/>
        <end position="1596"/>
    </location>
</feature>
<keyword evidence="12" id="KW-0914">Notch signaling pathway</keyword>
<keyword evidence="7" id="KW-0479">Metal-binding</keyword>
<feature type="region of interest" description="Disordered" evidence="17">
    <location>
        <begin position="451"/>
        <end position="504"/>
    </location>
</feature>
<feature type="domain" description="MIB/HERC2" evidence="20">
    <location>
        <begin position="619"/>
        <end position="687"/>
    </location>
</feature>
<feature type="region of interest" description="Disordered" evidence="17">
    <location>
        <begin position="180"/>
        <end position="203"/>
    </location>
</feature>
<dbReference type="InterPro" id="IPR001841">
    <property type="entry name" value="Znf_RING"/>
</dbReference>
<dbReference type="CDD" id="cd16519">
    <property type="entry name" value="RING-HC_MIBs"/>
    <property type="match status" value="1"/>
</dbReference>
<dbReference type="FunFam" id="1.25.40.20:FF:000259">
    <property type="entry name" value="E3 ubiquitin-protein ligase mind-bomb"/>
    <property type="match status" value="1"/>
</dbReference>
<keyword evidence="11" id="KW-0862">Zinc</keyword>
<dbReference type="InterPro" id="IPR013083">
    <property type="entry name" value="Znf_RING/FYVE/PHD"/>
</dbReference>
<dbReference type="Pfam" id="PF13857">
    <property type="entry name" value="Ank_5"/>
    <property type="match status" value="1"/>
</dbReference>
<dbReference type="SUPFAM" id="SSF57850">
    <property type="entry name" value="RING/U-box"/>
    <property type="match status" value="2"/>
</dbReference>
<evidence type="ECO:0000313" key="22">
    <source>
        <dbReference type="Proteomes" id="UP000479000"/>
    </source>
</evidence>
<dbReference type="InterPro" id="IPR043145">
    <property type="entry name" value="Znf_ZZ_sf"/>
</dbReference>